<dbReference type="RefSeq" id="WP_102778122.1">
    <property type="nucleotide sequence ID" value="NZ_CBCSGP010000009.1"/>
</dbReference>
<dbReference type="InterPro" id="IPR009057">
    <property type="entry name" value="Homeodomain-like_sf"/>
</dbReference>
<dbReference type="Gene3D" id="1.10.8.60">
    <property type="match status" value="1"/>
</dbReference>
<dbReference type="AlphaFoldDB" id="A0A2N8LA09"/>
<proteinExistence type="predicted"/>
<evidence type="ECO:0000313" key="7">
    <source>
        <dbReference type="Proteomes" id="UP000235963"/>
    </source>
</evidence>
<accession>A0A2N8LA09</accession>
<dbReference type="PANTHER" id="PTHR32071">
    <property type="entry name" value="TRANSCRIPTIONAL REGULATORY PROTEIN"/>
    <property type="match status" value="1"/>
</dbReference>
<dbReference type="GO" id="GO:0005524">
    <property type="term" value="F:ATP binding"/>
    <property type="evidence" value="ECO:0007669"/>
    <property type="project" value="UniProtKB-KW"/>
</dbReference>
<dbReference type="PROSITE" id="PS50045">
    <property type="entry name" value="SIGMA54_INTERACT_4"/>
    <property type="match status" value="1"/>
</dbReference>
<keyword evidence="4" id="KW-0804">Transcription</keyword>
<dbReference type="GO" id="GO:0000156">
    <property type="term" value="F:phosphorelay response regulator activity"/>
    <property type="evidence" value="ECO:0007669"/>
    <property type="project" value="InterPro"/>
</dbReference>
<gene>
    <name evidence="6" type="ORF">AT575_09375</name>
</gene>
<dbReference type="InterPro" id="IPR058031">
    <property type="entry name" value="AAA_lid_NorR"/>
</dbReference>
<dbReference type="OrthoDB" id="9771372at2"/>
<evidence type="ECO:0000256" key="4">
    <source>
        <dbReference type="ARBA" id="ARBA00023163"/>
    </source>
</evidence>
<dbReference type="InterPro" id="IPR002078">
    <property type="entry name" value="Sigma_54_int"/>
</dbReference>
<dbReference type="PRINTS" id="PR01590">
    <property type="entry name" value="HTHFIS"/>
</dbReference>
<keyword evidence="1" id="KW-0547">Nucleotide-binding</keyword>
<dbReference type="Gene3D" id="3.40.50.300">
    <property type="entry name" value="P-loop containing nucleotide triphosphate hydrolases"/>
    <property type="match status" value="1"/>
</dbReference>
<dbReference type="SUPFAM" id="SSF52540">
    <property type="entry name" value="P-loop containing nucleoside triphosphate hydrolases"/>
    <property type="match status" value="1"/>
</dbReference>
<reference evidence="6 7" key="1">
    <citation type="submission" date="2015-12" db="EMBL/GenBank/DDBJ databases">
        <title>Streptococcus penaeicida sp. nov.</title>
        <authorList>
            <person name="Gomez-Gil B."/>
            <person name="Morales-Covarrubias M."/>
        </authorList>
    </citation>
    <scope>NUCLEOTIDE SEQUENCE [LARGE SCALE GENOMIC DNA]</scope>
    <source>
        <strain evidence="6 7">CAIM 1838</strain>
    </source>
</reference>
<evidence type="ECO:0000256" key="1">
    <source>
        <dbReference type="ARBA" id="ARBA00022741"/>
    </source>
</evidence>
<evidence type="ECO:0000256" key="2">
    <source>
        <dbReference type="ARBA" id="ARBA00022840"/>
    </source>
</evidence>
<keyword evidence="7" id="KW-1185">Reference proteome</keyword>
<evidence type="ECO:0000313" key="6">
    <source>
        <dbReference type="EMBL" id="PND46993.1"/>
    </source>
</evidence>
<feature type="domain" description="Sigma-54 factor interaction" evidence="5">
    <location>
        <begin position="317"/>
        <end position="510"/>
    </location>
</feature>
<name>A0A2N8LA09_9STRE</name>
<dbReference type="Gene3D" id="3.40.50.2300">
    <property type="match status" value="1"/>
</dbReference>
<dbReference type="GO" id="GO:0043565">
    <property type="term" value="F:sequence-specific DNA binding"/>
    <property type="evidence" value="ECO:0007669"/>
    <property type="project" value="InterPro"/>
</dbReference>
<comment type="caution">
    <text evidence="6">The sequence shown here is derived from an EMBL/GenBank/DDBJ whole genome shotgun (WGS) entry which is preliminary data.</text>
</comment>
<dbReference type="SUPFAM" id="SSF46689">
    <property type="entry name" value="Homeodomain-like"/>
    <property type="match status" value="1"/>
</dbReference>
<dbReference type="InterPro" id="IPR027417">
    <property type="entry name" value="P-loop_NTPase"/>
</dbReference>
<dbReference type="InterPro" id="IPR002197">
    <property type="entry name" value="HTH_Fis"/>
</dbReference>
<sequence length="595" mass="68218">MKLIKILGIAPYEELKLSMASVAREIENVELDLYTADLEEGQKLAKELSTNGYDAIISRGGTANLIEQVVSIPVIDVSISIYDILSAIKLAHNYTDNIAIVGFTSITKNAHLICDILQYNIKIITLNSPHEADQVLDLLKKDNYQLVLCDAITNQKALQKSINTILITSGNESISVAFNHAFAYIKHIQAHKEKSQLLQTIIQNQNQLTLVLSSQYQVISSNLAEDLKESLIKYLKKRSNKNFGSQFYHTHNSRVYQVKLKVVDHLNNNYVHCQIKESTPPTIHNKFGLTFHSKNEIKNLVSKKLLLTTFIDEKNERQIEKLVQYYHSMMIFGETGTNKTILAYKAYLAFEKNTENLIEIDSQHLNDRLWKYLINTTNGPFLESGNTFLIKNVEKLKTKDIDQIITLIKDIKLLQRNNIIFTYNSQNLSNNEDNFNYMIRELDSSSIYAESLLERKNELTSIITLLINKINIECNTEVIGFEPEALQSLISFRWFGNFSQLKSVITKLVLSTNSLYITDYLVQDILKEERKHQNFLLSHSENESNLPQIFSEKTLFDYNQDIVNAVLDQNDGNQTKTAKQLGISRTTLWRYLKAN</sequence>
<dbReference type="EMBL" id="LOCM01000033">
    <property type="protein sequence ID" value="PND46993.1"/>
    <property type="molecule type" value="Genomic_DNA"/>
</dbReference>
<dbReference type="InterPro" id="IPR010524">
    <property type="entry name" value="Sig_transdc_resp-reg_PrpR_N"/>
</dbReference>
<keyword evidence="3" id="KW-0805">Transcription regulation</keyword>
<dbReference type="GO" id="GO:0006355">
    <property type="term" value="P:regulation of DNA-templated transcription"/>
    <property type="evidence" value="ECO:0007669"/>
    <property type="project" value="InterPro"/>
</dbReference>
<organism evidence="6 7">
    <name type="scientific">Streptococcus penaeicida</name>
    <dbReference type="NCBI Taxonomy" id="1765960"/>
    <lineage>
        <taxon>Bacteria</taxon>
        <taxon>Bacillati</taxon>
        <taxon>Bacillota</taxon>
        <taxon>Bacilli</taxon>
        <taxon>Lactobacillales</taxon>
        <taxon>Streptococcaceae</taxon>
        <taxon>Streptococcus</taxon>
    </lineage>
</organism>
<dbReference type="Pfam" id="PF25601">
    <property type="entry name" value="AAA_lid_14"/>
    <property type="match status" value="1"/>
</dbReference>
<protein>
    <recommendedName>
        <fullName evidence="5">Sigma-54 factor interaction domain-containing protein</fullName>
    </recommendedName>
</protein>
<dbReference type="Pfam" id="PF06506">
    <property type="entry name" value="PrpR_N"/>
    <property type="match status" value="1"/>
</dbReference>
<evidence type="ECO:0000259" key="5">
    <source>
        <dbReference type="PROSITE" id="PS50045"/>
    </source>
</evidence>
<dbReference type="Proteomes" id="UP000235963">
    <property type="component" value="Unassembled WGS sequence"/>
</dbReference>
<evidence type="ECO:0000256" key="3">
    <source>
        <dbReference type="ARBA" id="ARBA00023015"/>
    </source>
</evidence>
<dbReference type="Gene3D" id="1.10.10.60">
    <property type="entry name" value="Homeodomain-like"/>
    <property type="match status" value="1"/>
</dbReference>
<dbReference type="Pfam" id="PF02954">
    <property type="entry name" value="HTH_8"/>
    <property type="match status" value="1"/>
</dbReference>
<dbReference type="SUPFAM" id="SSF159800">
    <property type="entry name" value="PrpR receptor domain-like"/>
    <property type="match status" value="1"/>
</dbReference>
<dbReference type="Gene3D" id="3.40.50.10660">
    <property type="entry name" value="PrpR receptor domain-like"/>
    <property type="match status" value="1"/>
</dbReference>
<keyword evidence="2" id="KW-0067">ATP-binding</keyword>